<reference evidence="3 4" key="1">
    <citation type="submission" date="2023-04" db="EMBL/GenBank/DDBJ databases">
        <title>Genome of Basidiobolus ranarum AG-B5.</title>
        <authorList>
            <person name="Stajich J.E."/>
            <person name="Carter-House D."/>
            <person name="Gryganskyi A."/>
        </authorList>
    </citation>
    <scope>NUCLEOTIDE SEQUENCE [LARGE SCALE GENOMIC DNA]</scope>
    <source>
        <strain evidence="3 4">AG-B5</strain>
    </source>
</reference>
<evidence type="ECO:0000313" key="4">
    <source>
        <dbReference type="Proteomes" id="UP001479436"/>
    </source>
</evidence>
<dbReference type="SUPFAM" id="SSF56112">
    <property type="entry name" value="Protein kinase-like (PK-like)"/>
    <property type="match status" value="1"/>
</dbReference>
<feature type="region of interest" description="Disordered" evidence="1">
    <location>
        <begin position="1"/>
        <end position="27"/>
    </location>
</feature>
<dbReference type="CDD" id="cd13983">
    <property type="entry name" value="STKc_WNK"/>
    <property type="match status" value="1"/>
</dbReference>
<comment type="caution">
    <text evidence="3">The sequence shown here is derived from an EMBL/GenBank/DDBJ whole genome shotgun (WGS) entry which is preliminary data.</text>
</comment>
<sequence>MDTYMPRPHEDDDDDDDSPKVVDRDPTGRFERYEESLGIGGYKEVYKGFDQEEGVEIAWNQLRIDHLGKKDAQKIVFEVEILKTLRHENIINLFHTWTAKGPDGRSRVYFITELMTSGTLKQYIRRTKCQLKPRVLKSWCRQVLRGLNYLHTKDPPIIHRDLKCDNIFINGNNGQAKIGDLGLATFMRKQHVSSVLGTPEFMAPELYDEHYDERADIYAFGMCVLEMLTREYPYSECQNPAQIYRKVTKGIRPASLQRITDPDILQFIELCIQYDPNRRPSAAQLLCHPFLSLDNGTGPESVYSSSFGSTTSLPQESFPQSTTSSQRSTDTWISDKESTSYPTLAQLRLSNGSTYYNSNESKESLASPYPVDEQPHVPNFKSPSRPQATAANENHDAFRVSQASPKPSSCNHCDVEIMQNVGDGELVLRMTCAVPGSDPQTVKFPLNLKDDTPESVVSEMVREELLSEEYKILAEKNIGKAIKLASQKKATNVEFSGLEHPGAIRPTNTIHSSMQDYFQNHRRDGSSLSFSSYTSSESSYFDHNPEMSEKVDVVERIGRPSSLNSRRSGIHPMFDPADPFISTTDYEPLRRAKSAGPRPTARGSPHKLPASIFGLYDPIEKQPSIGHNPMDTGFNLVAPKDDRFLGTETPRQHENRHRRSLSNPPRVIKQEDSMKPTQAQFVGPEASSMPSGHMYYNQYGTSNDGDETSQQQHLRAGTSLPPYSIGRN</sequence>
<dbReference type="Gene3D" id="3.10.20.90">
    <property type="entry name" value="Phosphatidylinositol 3-kinase Catalytic Subunit, Chain A, domain 1"/>
    <property type="match status" value="1"/>
</dbReference>
<gene>
    <name evidence="3" type="ORF">K7432_007397</name>
</gene>
<dbReference type="Gene3D" id="1.10.510.10">
    <property type="entry name" value="Transferase(Phosphotransferase) domain 1"/>
    <property type="match status" value="1"/>
</dbReference>
<organism evidence="3 4">
    <name type="scientific">Basidiobolus ranarum</name>
    <dbReference type="NCBI Taxonomy" id="34480"/>
    <lineage>
        <taxon>Eukaryota</taxon>
        <taxon>Fungi</taxon>
        <taxon>Fungi incertae sedis</taxon>
        <taxon>Zoopagomycota</taxon>
        <taxon>Entomophthoromycotina</taxon>
        <taxon>Basidiobolomycetes</taxon>
        <taxon>Basidiobolales</taxon>
        <taxon>Basidiobolaceae</taxon>
        <taxon>Basidiobolus</taxon>
    </lineage>
</organism>
<feature type="region of interest" description="Disordered" evidence="1">
    <location>
        <begin position="562"/>
        <end position="582"/>
    </location>
</feature>
<dbReference type="PROSITE" id="PS50011">
    <property type="entry name" value="PROTEIN_KINASE_DOM"/>
    <property type="match status" value="1"/>
</dbReference>
<dbReference type="InterPro" id="IPR000719">
    <property type="entry name" value="Prot_kinase_dom"/>
</dbReference>
<feature type="compositionally biased region" description="Polar residues" evidence="1">
    <location>
        <begin position="698"/>
        <end position="713"/>
    </location>
</feature>
<feature type="region of interest" description="Disordered" evidence="1">
    <location>
        <begin position="645"/>
        <end position="728"/>
    </location>
</feature>
<feature type="compositionally biased region" description="Low complexity" evidence="1">
    <location>
        <begin position="320"/>
        <end position="331"/>
    </location>
</feature>
<dbReference type="EMBL" id="JASJQH010007239">
    <property type="protein sequence ID" value="KAK9712074.1"/>
    <property type="molecule type" value="Genomic_DNA"/>
</dbReference>
<keyword evidence="4" id="KW-1185">Reference proteome</keyword>
<evidence type="ECO:0000259" key="2">
    <source>
        <dbReference type="PROSITE" id="PS50011"/>
    </source>
</evidence>
<dbReference type="Proteomes" id="UP001479436">
    <property type="component" value="Unassembled WGS sequence"/>
</dbReference>
<feature type="region of interest" description="Disordered" evidence="1">
    <location>
        <begin position="301"/>
        <end position="335"/>
    </location>
</feature>
<dbReference type="Gene3D" id="3.30.200.20">
    <property type="entry name" value="Phosphorylase Kinase, domain 1"/>
    <property type="match status" value="1"/>
</dbReference>
<feature type="compositionally biased region" description="Polar residues" evidence="1">
    <location>
        <begin position="381"/>
        <end position="392"/>
    </location>
</feature>
<feature type="region of interest" description="Disordered" evidence="1">
    <location>
        <begin position="355"/>
        <end position="408"/>
    </location>
</feature>
<evidence type="ECO:0000256" key="1">
    <source>
        <dbReference type="SAM" id="MobiDB-lite"/>
    </source>
</evidence>
<feature type="compositionally biased region" description="Basic and acidic residues" evidence="1">
    <location>
        <begin position="18"/>
        <end position="27"/>
    </location>
</feature>
<protein>
    <recommendedName>
        <fullName evidence="2">Protein kinase domain-containing protein</fullName>
    </recommendedName>
</protein>
<proteinExistence type="predicted"/>
<evidence type="ECO:0000313" key="3">
    <source>
        <dbReference type="EMBL" id="KAK9712074.1"/>
    </source>
</evidence>
<dbReference type="InterPro" id="IPR008271">
    <property type="entry name" value="Ser/Thr_kinase_AS"/>
</dbReference>
<accession>A0ABR2W062</accession>
<dbReference type="InterPro" id="IPR011009">
    <property type="entry name" value="Kinase-like_dom_sf"/>
</dbReference>
<feature type="domain" description="Protein kinase" evidence="2">
    <location>
        <begin position="31"/>
        <end position="291"/>
    </location>
</feature>
<dbReference type="Pfam" id="PF00069">
    <property type="entry name" value="Pkinase"/>
    <property type="match status" value="1"/>
</dbReference>
<dbReference type="InterPro" id="IPR050588">
    <property type="entry name" value="WNK_Ser-Thr_kinase"/>
</dbReference>
<dbReference type="PROSITE" id="PS00108">
    <property type="entry name" value="PROTEIN_KINASE_ST"/>
    <property type="match status" value="1"/>
</dbReference>
<feature type="compositionally biased region" description="Low complexity" evidence="1">
    <location>
        <begin position="301"/>
        <end position="312"/>
    </location>
</feature>
<dbReference type="SMART" id="SM00220">
    <property type="entry name" value="S_TKc"/>
    <property type="match status" value="1"/>
</dbReference>
<dbReference type="PANTHER" id="PTHR13902">
    <property type="entry name" value="SERINE/THREONINE-PROTEIN KINASE WNK WITH NO LYSINE -RELATED"/>
    <property type="match status" value="1"/>
</dbReference>
<name>A0ABR2W062_9FUNG</name>